<keyword evidence="4" id="KW-1185">Reference proteome</keyword>
<reference evidence="3" key="1">
    <citation type="journal article" date="2014" name="Int. J. Syst. Evol. Microbiol.">
        <title>Complete genome of a new Firmicutes species belonging to the dominant human colonic microbiota ('Ruminococcus bicirculans') reveals two chromosomes and a selective capacity to utilize plant glucans.</title>
        <authorList>
            <consortium name="NISC Comparative Sequencing Program"/>
            <person name="Wegmann U."/>
            <person name="Louis P."/>
            <person name="Goesmann A."/>
            <person name="Henrissat B."/>
            <person name="Duncan S.H."/>
            <person name="Flint H.J."/>
        </authorList>
    </citation>
    <scope>NUCLEOTIDE SEQUENCE</scope>
    <source>
        <strain evidence="3">NBRC 107169</strain>
    </source>
</reference>
<gene>
    <name evidence="3" type="ORF">GCM10007879_03250</name>
</gene>
<dbReference type="EMBL" id="BSNI01000001">
    <property type="protein sequence ID" value="GLQ16076.1"/>
    <property type="molecule type" value="Genomic_DNA"/>
</dbReference>
<protein>
    <recommendedName>
        <fullName evidence="5">LTXXQ motif family protein</fullName>
    </recommendedName>
</protein>
<dbReference type="Proteomes" id="UP001161405">
    <property type="component" value="Unassembled WGS sequence"/>
</dbReference>
<evidence type="ECO:0000313" key="4">
    <source>
        <dbReference type="Proteomes" id="UP001161405"/>
    </source>
</evidence>
<feature type="region of interest" description="Disordered" evidence="1">
    <location>
        <begin position="28"/>
        <end position="49"/>
    </location>
</feature>
<evidence type="ECO:0008006" key="5">
    <source>
        <dbReference type="Google" id="ProtNLM"/>
    </source>
</evidence>
<dbReference type="InterPro" id="IPR012899">
    <property type="entry name" value="LTXXQ"/>
</dbReference>
<feature type="chain" id="PRO_5046850538" description="LTXXQ motif family protein" evidence="2">
    <location>
        <begin position="29"/>
        <end position="198"/>
    </location>
</feature>
<proteinExistence type="predicted"/>
<evidence type="ECO:0000256" key="2">
    <source>
        <dbReference type="SAM" id="SignalP"/>
    </source>
</evidence>
<dbReference type="Pfam" id="PF07813">
    <property type="entry name" value="LTXXQ"/>
    <property type="match status" value="1"/>
</dbReference>
<evidence type="ECO:0000256" key="1">
    <source>
        <dbReference type="SAM" id="MobiDB-lite"/>
    </source>
</evidence>
<reference evidence="3" key="2">
    <citation type="submission" date="2023-01" db="EMBL/GenBank/DDBJ databases">
        <title>Draft genome sequence of Maritalea porphyrae strain NBRC 107169.</title>
        <authorList>
            <person name="Sun Q."/>
            <person name="Mori K."/>
        </authorList>
    </citation>
    <scope>NUCLEOTIDE SEQUENCE</scope>
    <source>
        <strain evidence="3">NBRC 107169</strain>
    </source>
</reference>
<organism evidence="3 4">
    <name type="scientific">Maritalea porphyrae</name>
    <dbReference type="NCBI Taxonomy" id="880732"/>
    <lineage>
        <taxon>Bacteria</taxon>
        <taxon>Pseudomonadati</taxon>
        <taxon>Pseudomonadota</taxon>
        <taxon>Alphaproteobacteria</taxon>
        <taxon>Hyphomicrobiales</taxon>
        <taxon>Devosiaceae</taxon>
        <taxon>Maritalea</taxon>
    </lineage>
</organism>
<dbReference type="RefSeq" id="WP_284361395.1">
    <property type="nucleotide sequence ID" value="NZ_BSNI01000001.1"/>
</dbReference>
<feature type="region of interest" description="Disordered" evidence="1">
    <location>
        <begin position="155"/>
        <end position="198"/>
    </location>
</feature>
<feature type="signal peptide" evidence="2">
    <location>
        <begin position="1"/>
        <end position="28"/>
    </location>
</feature>
<accession>A0ABQ5ULC1</accession>
<name>A0ABQ5ULC1_9HYPH</name>
<comment type="caution">
    <text evidence="3">The sequence shown here is derived from an EMBL/GenBank/DDBJ whole genome shotgun (WGS) entry which is preliminary data.</text>
</comment>
<sequence>MKKLSTLALAATLVGTMSISAFAPAAFAQDNSNQSPKAEQKQERKGKGQFRAVRGGHGFLGAICSEEGADRLDKMLEIMAIRIDLTDEQRPAFDDLKTAALTAQTEFAESCAPLKEDKPEGAAEKLAHRTAMMELQLESMNTVLPAFETFYETLSDEQKSQINKAGGKKGPRGEHGKGKQGKGPRGQQNQGTPAPSNG</sequence>
<keyword evidence="2" id="KW-0732">Signal</keyword>
<evidence type="ECO:0000313" key="3">
    <source>
        <dbReference type="EMBL" id="GLQ16076.1"/>
    </source>
</evidence>